<dbReference type="Proteomes" id="UP000738349">
    <property type="component" value="Unassembled WGS sequence"/>
</dbReference>
<accession>A0A9P9IKT8</accession>
<protein>
    <submittedName>
        <fullName evidence="1">Uncharacterized protein</fullName>
    </submittedName>
</protein>
<comment type="caution">
    <text evidence="1">The sequence shown here is derived from an EMBL/GenBank/DDBJ whole genome shotgun (WGS) entry which is preliminary data.</text>
</comment>
<reference evidence="1" key="1">
    <citation type="journal article" date="2021" name="Nat. Commun.">
        <title>Genetic determinants of endophytism in the Arabidopsis root mycobiome.</title>
        <authorList>
            <person name="Mesny F."/>
            <person name="Miyauchi S."/>
            <person name="Thiergart T."/>
            <person name="Pickel B."/>
            <person name="Atanasova L."/>
            <person name="Karlsson M."/>
            <person name="Huettel B."/>
            <person name="Barry K.W."/>
            <person name="Haridas S."/>
            <person name="Chen C."/>
            <person name="Bauer D."/>
            <person name="Andreopoulos W."/>
            <person name="Pangilinan J."/>
            <person name="LaButti K."/>
            <person name="Riley R."/>
            <person name="Lipzen A."/>
            <person name="Clum A."/>
            <person name="Drula E."/>
            <person name="Henrissat B."/>
            <person name="Kohler A."/>
            <person name="Grigoriev I.V."/>
            <person name="Martin F.M."/>
            <person name="Hacquard S."/>
        </authorList>
    </citation>
    <scope>NUCLEOTIDE SEQUENCE</scope>
    <source>
        <strain evidence="1">MPI-CAGE-AT-0147</strain>
    </source>
</reference>
<evidence type="ECO:0000313" key="2">
    <source>
        <dbReference type="Proteomes" id="UP000738349"/>
    </source>
</evidence>
<sequence>MADRVKIRYSYKGIEEFEQFNNTLRQIIEEDTGHQNWIETRSLPPIGFPPPLLAESVEKLKKLSGVNVDELTEDD</sequence>
<dbReference type="OrthoDB" id="3434980at2759"/>
<name>A0A9P9IKT8_9HYPO</name>
<dbReference type="EMBL" id="JAGMUV010000020">
    <property type="protein sequence ID" value="KAH7125958.1"/>
    <property type="molecule type" value="Genomic_DNA"/>
</dbReference>
<keyword evidence="2" id="KW-1185">Reference proteome</keyword>
<gene>
    <name evidence="1" type="ORF">EDB81DRAFT_889673</name>
</gene>
<proteinExistence type="predicted"/>
<organism evidence="1 2">
    <name type="scientific">Dactylonectria macrodidyma</name>
    <dbReference type="NCBI Taxonomy" id="307937"/>
    <lineage>
        <taxon>Eukaryota</taxon>
        <taxon>Fungi</taxon>
        <taxon>Dikarya</taxon>
        <taxon>Ascomycota</taxon>
        <taxon>Pezizomycotina</taxon>
        <taxon>Sordariomycetes</taxon>
        <taxon>Hypocreomycetidae</taxon>
        <taxon>Hypocreales</taxon>
        <taxon>Nectriaceae</taxon>
        <taxon>Dactylonectria</taxon>
    </lineage>
</organism>
<evidence type="ECO:0000313" key="1">
    <source>
        <dbReference type="EMBL" id="KAH7125958.1"/>
    </source>
</evidence>
<dbReference type="AlphaFoldDB" id="A0A9P9IKT8"/>